<keyword evidence="4" id="KW-1185">Reference proteome</keyword>
<reference evidence="3 4" key="1">
    <citation type="submission" date="2024-09" db="EMBL/GenBank/DDBJ databases">
        <authorList>
            <person name="Sun Q."/>
            <person name="Mori K."/>
        </authorList>
    </citation>
    <scope>NUCLEOTIDE SEQUENCE [LARGE SCALE GENOMIC DNA]</scope>
    <source>
        <strain evidence="3 4">CCM 7415</strain>
    </source>
</reference>
<evidence type="ECO:0000256" key="2">
    <source>
        <dbReference type="SAM" id="Phobius"/>
    </source>
</evidence>
<comment type="caution">
    <text evidence="3">The sequence shown here is derived from an EMBL/GenBank/DDBJ whole genome shotgun (WGS) entry which is preliminary data.</text>
</comment>
<protein>
    <submittedName>
        <fullName evidence="3">Uroporphyrinogen-III C-methyltransferase</fullName>
    </submittedName>
</protein>
<feature type="compositionally biased region" description="Low complexity" evidence="1">
    <location>
        <begin position="447"/>
        <end position="468"/>
    </location>
</feature>
<gene>
    <name evidence="3" type="ORF">ACFFHW_06595</name>
</gene>
<dbReference type="PANTHER" id="PTHR38043:SF1">
    <property type="entry name" value="PROTEIN HEMX"/>
    <property type="match status" value="1"/>
</dbReference>
<feature type="region of interest" description="Disordered" evidence="1">
    <location>
        <begin position="1"/>
        <end position="128"/>
    </location>
</feature>
<keyword evidence="2" id="KW-0812">Transmembrane</keyword>
<organism evidence="3 4">
    <name type="scientific">Kushneria aurantia</name>
    <dbReference type="NCBI Taxonomy" id="504092"/>
    <lineage>
        <taxon>Bacteria</taxon>
        <taxon>Pseudomonadati</taxon>
        <taxon>Pseudomonadota</taxon>
        <taxon>Gammaproteobacteria</taxon>
        <taxon>Oceanospirillales</taxon>
        <taxon>Halomonadaceae</taxon>
        <taxon>Kushneria</taxon>
    </lineage>
</organism>
<dbReference type="Pfam" id="PF04375">
    <property type="entry name" value="HemX"/>
    <property type="match status" value="1"/>
</dbReference>
<keyword evidence="2" id="KW-1133">Transmembrane helix</keyword>
<dbReference type="EMBL" id="JBHLVX010000022">
    <property type="protein sequence ID" value="MFC0267666.1"/>
    <property type="molecule type" value="Genomic_DNA"/>
</dbReference>
<feature type="compositionally biased region" description="Low complexity" evidence="1">
    <location>
        <begin position="41"/>
        <end position="102"/>
    </location>
</feature>
<sequence>MSNQENDKDKRSASDEQGNHDAERRRDQQAGGDDASPQTDSGAGAASTASSSTASKPSGAASSGTSSTGASEGAGSSATGRATKGASSASATSGTSGSSASSGTGGRAPEPGDTRPEHRSRRSGGGSRGPMALVVIVLIVLIAAIAAGSWWNWQQQQTIARLQSGLDQGNQQRSQLSSSVQEGSQGIQNLRSQVSRLQSQFEQNDQALQQALNAFSSTQQTDARIWQLAEVEYLLRMANQRLQLERDVSGALALLRTADQRLEAIDNPALLPVRRAVASEISSLEAVPDVDESGLYLRLAALAERVDGLPLSQELQGQTAQQDSEALFSGGWRQQLARLGEQLQGLVTVRRHDEPLEALITPAQETYLRQNVQLLIEQAQLALMRDNGELYQSALQRAQSLVSSYFSSDNSNVSQLVDQLGTLAARNITPQLPDISESLNALREFQQQRQSGGNGSASGSQSGDSTNSNGGGAQNGGSGSGDDQGGQA</sequence>
<proteinExistence type="predicted"/>
<feature type="compositionally biased region" description="Basic and acidic residues" evidence="1">
    <location>
        <begin position="1"/>
        <end position="28"/>
    </location>
</feature>
<name>A0ABV6G2K5_9GAMM</name>
<keyword evidence="2" id="KW-0472">Membrane</keyword>
<evidence type="ECO:0000313" key="4">
    <source>
        <dbReference type="Proteomes" id="UP001589814"/>
    </source>
</evidence>
<evidence type="ECO:0000256" key="1">
    <source>
        <dbReference type="SAM" id="MobiDB-lite"/>
    </source>
</evidence>
<dbReference type="RefSeq" id="WP_156826678.1">
    <property type="nucleotide sequence ID" value="NZ_JBHLVX010000022.1"/>
</dbReference>
<feature type="compositionally biased region" description="Gly residues" evidence="1">
    <location>
        <begin position="469"/>
        <end position="488"/>
    </location>
</feature>
<dbReference type="InterPro" id="IPR007470">
    <property type="entry name" value="HemX"/>
</dbReference>
<evidence type="ECO:0000313" key="3">
    <source>
        <dbReference type="EMBL" id="MFC0267666.1"/>
    </source>
</evidence>
<feature type="region of interest" description="Disordered" evidence="1">
    <location>
        <begin position="446"/>
        <end position="488"/>
    </location>
</feature>
<feature type="transmembrane region" description="Helical" evidence="2">
    <location>
        <begin position="131"/>
        <end position="153"/>
    </location>
</feature>
<dbReference type="PANTHER" id="PTHR38043">
    <property type="entry name" value="PROTEIN HEMX"/>
    <property type="match status" value="1"/>
</dbReference>
<dbReference type="Proteomes" id="UP001589814">
    <property type="component" value="Unassembled WGS sequence"/>
</dbReference>
<accession>A0ABV6G2K5</accession>